<dbReference type="AlphaFoldDB" id="A0A2A8D6A8"/>
<protein>
    <recommendedName>
        <fullName evidence="2">Nitroreductase domain-containing protein</fullName>
    </recommendedName>
</protein>
<sequence length="449" mass="50144">MCRFNADGLPSPPKKLTSIRSPCSSRGSYPVTNTRLNPHKIPLIRCEYQLKQTHSQSNEKFGTLEDWAQNLDVSAQQAALILTRQSSSRNLIQRLISSEAGASIEISGFELLLTEDALEPVLDEANYPLGHTDCTLTPGVVIYGMNGNTRLEIAHRPLRVTLNTQAWLDAMTGGVTHQILEFIGIFAPEEQHHKYGPWDCWEPHDYFMYRRSRFDTATGGYGATRTREHNTTLLKDLVSLRQIPFPKVDSCRRQLLLDQALLQRTSRRIPQKPSLSLESLTALLEESLRETSHKSENITRLPFPSGGALHELYTFIIAQNIEGLEQGLWYANLHTRQYEQIAVVEEKTQSAYMRLLSTYASSARLKTEDVQGLVLLAADFDLVTSTYEGVAYSLTLKHVGAWMQTACLLAEEIPLNVCPLGGGDARAFETLTGISSDRLVPVGEILVSS</sequence>
<dbReference type="EMBL" id="PDEV01000002">
    <property type="protein sequence ID" value="PEN16420.1"/>
    <property type="molecule type" value="Genomic_DNA"/>
</dbReference>
<dbReference type="GO" id="GO:0016491">
    <property type="term" value="F:oxidoreductase activity"/>
    <property type="evidence" value="ECO:0007669"/>
    <property type="project" value="InterPro"/>
</dbReference>
<name>A0A2A8D6A8_9MICC</name>
<dbReference type="InterPro" id="IPR029479">
    <property type="entry name" value="Nitroreductase"/>
</dbReference>
<dbReference type="NCBIfam" id="TIGR03605">
    <property type="entry name" value="antibiot_sagB"/>
    <property type="match status" value="1"/>
</dbReference>
<dbReference type="InterPro" id="IPR020051">
    <property type="entry name" value="SagB-type_dehydrogenase"/>
</dbReference>
<dbReference type="Proteomes" id="UP000219947">
    <property type="component" value="Unassembled WGS sequence"/>
</dbReference>
<dbReference type="SUPFAM" id="SSF55469">
    <property type="entry name" value="FMN-dependent nitroreductase-like"/>
    <property type="match status" value="1"/>
</dbReference>
<dbReference type="PANTHER" id="PTHR43745:SF2">
    <property type="entry name" value="NITROREDUCTASE MJ1384-RELATED"/>
    <property type="match status" value="1"/>
</dbReference>
<dbReference type="InterPro" id="IPR052544">
    <property type="entry name" value="Bacteriocin_Proc_Enz"/>
</dbReference>
<gene>
    <name evidence="3" type="ORF">CRM92_05690</name>
</gene>
<evidence type="ECO:0000313" key="3">
    <source>
        <dbReference type="EMBL" id="PEN16420.1"/>
    </source>
</evidence>
<feature type="domain" description="Nitroreductase" evidence="2">
    <location>
        <begin position="263"/>
        <end position="440"/>
    </location>
</feature>
<dbReference type="PANTHER" id="PTHR43745">
    <property type="entry name" value="NITROREDUCTASE MJ1384-RELATED"/>
    <property type="match status" value="1"/>
</dbReference>
<evidence type="ECO:0000313" key="4">
    <source>
        <dbReference type="Proteomes" id="UP000219947"/>
    </source>
</evidence>
<comment type="caution">
    <text evidence="3">The sequence shown here is derived from an EMBL/GenBank/DDBJ whole genome shotgun (WGS) entry which is preliminary data.</text>
</comment>
<keyword evidence="4" id="KW-1185">Reference proteome</keyword>
<dbReference type="Pfam" id="PF00881">
    <property type="entry name" value="Nitroreductase"/>
    <property type="match status" value="1"/>
</dbReference>
<feature type="compositionally biased region" description="Polar residues" evidence="1">
    <location>
        <begin position="18"/>
        <end position="31"/>
    </location>
</feature>
<organism evidence="3 4">
    <name type="scientific">Rothia dentocariosa</name>
    <dbReference type="NCBI Taxonomy" id="2047"/>
    <lineage>
        <taxon>Bacteria</taxon>
        <taxon>Bacillati</taxon>
        <taxon>Actinomycetota</taxon>
        <taxon>Actinomycetes</taxon>
        <taxon>Micrococcales</taxon>
        <taxon>Micrococcaceae</taxon>
        <taxon>Rothia</taxon>
    </lineage>
</organism>
<dbReference type="InterPro" id="IPR000415">
    <property type="entry name" value="Nitroreductase-like"/>
</dbReference>
<dbReference type="Gene3D" id="3.40.109.10">
    <property type="entry name" value="NADH Oxidase"/>
    <property type="match status" value="1"/>
</dbReference>
<evidence type="ECO:0000256" key="1">
    <source>
        <dbReference type="SAM" id="MobiDB-lite"/>
    </source>
</evidence>
<feature type="region of interest" description="Disordered" evidence="1">
    <location>
        <begin position="1"/>
        <end position="31"/>
    </location>
</feature>
<accession>A0A2A8D6A8</accession>
<proteinExistence type="predicted"/>
<evidence type="ECO:0000259" key="2">
    <source>
        <dbReference type="Pfam" id="PF00881"/>
    </source>
</evidence>
<reference evidence="3" key="1">
    <citation type="submission" date="2017-10" db="EMBL/GenBank/DDBJ databases">
        <title>Kefir isolates.</title>
        <authorList>
            <person name="Kim Y."/>
            <person name="Blasche S."/>
        </authorList>
    </citation>
    <scope>NUCLEOTIDE SEQUENCE [LARGE SCALE GENOMIC DNA]</scope>
    <source>
        <strain evidence="3">OG2-2</strain>
    </source>
</reference>